<dbReference type="GO" id="GO:0070008">
    <property type="term" value="F:serine-type exopeptidase activity"/>
    <property type="evidence" value="ECO:0007669"/>
    <property type="project" value="InterPro"/>
</dbReference>
<feature type="non-terminal residue" evidence="1">
    <location>
        <position position="1"/>
    </location>
</feature>
<dbReference type="Proteomes" id="UP000663881">
    <property type="component" value="Unassembled WGS sequence"/>
</dbReference>
<reference evidence="1" key="1">
    <citation type="submission" date="2021-02" db="EMBL/GenBank/DDBJ databases">
        <authorList>
            <person name="Nowell W R."/>
        </authorList>
    </citation>
    <scope>NUCLEOTIDE SEQUENCE</scope>
</reference>
<protein>
    <submittedName>
        <fullName evidence="1">Uncharacterized protein</fullName>
    </submittedName>
</protein>
<dbReference type="EMBL" id="CAJOAY010035048">
    <property type="protein sequence ID" value="CAF4449019.1"/>
    <property type="molecule type" value="Genomic_DNA"/>
</dbReference>
<proteinExistence type="predicted"/>
<evidence type="ECO:0000313" key="2">
    <source>
        <dbReference type="Proteomes" id="UP000663881"/>
    </source>
</evidence>
<dbReference type="Pfam" id="PF05577">
    <property type="entry name" value="Peptidase_S28"/>
    <property type="match status" value="1"/>
</dbReference>
<dbReference type="GO" id="GO:0006508">
    <property type="term" value="P:proteolysis"/>
    <property type="evidence" value="ECO:0007669"/>
    <property type="project" value="InterPro"/>
</dbReference>
<comment type="caution">
    <text evidence="1">The sequence shown here is derived from an EMBL/GenBank/DDBJ whole genome shotgun (WGS) entry which is preliminary data.</text>
</comment>
<accession>A0A820RXD1</accession>
<gene>
    <name evidence="1" type="ORF">OKA104_LOCUS54057</name>
</gene>
<evidence type="ECO:0000313" key="1">
    <source>
        <dbReference type="EMBL" id="CAF4449019.1"/>
    </source>
</evidence>
<dbReference type="InterPro" id="IPR008758">
    <property type="entry name" value="Peptidase_S28"/>
</dbReference>
<dbReference type="AlphaFoldDB" id="A0A820RXD1"/>
<sequence length="99" mass="11067">GARATNITIDVVCKTMLDANEPDILRRMTNVNNMLLDAYSQKCLDAGYMSMINQLRQTSWNASASEGGRQWTYQTCVEFGFFQSSNDPQQPFGSNFPAS</sequence>
<organism evidence="1 2">
    <name type="scientific">Adineta steineri</name>
    <dbReference type="NCBI Taxonomy" id="433720"/>
    <lineage>
        <taxon>Eukaryota</taxon>
        <taxon>Metazoa</taxon>
        <taxon>Spiralia</taxon>
        <taxon>Gnathifera</taxon>
        <taxon>Rotifera</taxon>
        <taxon>Eurotatoria</taxon>
        <taxon>Bdelloidea</taxon>
        <taxon>Adinetida</taxon>
        <taxon>Adinetidae</taxon>
        <taxon>Adineta</taxon>
    </lineage>
</organism>
<name>A0A820RXD1_9BILA</name>